<feature type="region of interest" description="Disordered" evidence="1">
    <location>
        <begin position="87"/>
        <end position="162"/>
    </location>
</feature>
<organism evidence="6 7">
    <name type="scientific">Naegleria lovaniensis</name>
    <name type="common">Amoeba</name>
    <dbReference type="NCBI Taxonomy" id="51637"/>
    <lineage>
        <taxon>Eukaryota</taxon>
        <taxon>Discoba</taxon>
        <taxon>Heterolobosea</taxon>
        <taxon>Tetramitia</taxon>
        <taxon>Eutetramitia</taxon>
        <taxon>Vahlkampfiidae</taxon>
        <taxon>Naegleria</taxon>
    </lineage>
</organism>
<dbReference type="InterPro" id="IPR039749">
    <property type="entry name" value="NUB1"/>
</dbReference>
<dbReference type="SUPFAM" id="SSF46934">
    <property type="entry name" value="UBA-like"/>
    <property type="match status" value="1"/>
</dbReference>
<dbReference type="RefSeq" id="XP_044543072.1">
    <property type="nucleotide sequence ID" value="XM_044687476.1"/>
</dbReference>
<evidence type="ECO:0000256" key="1">
    <source>
        <dbReference type="SAM" id="MobiDB-lite"/>
    </source>
</evidence>
<dbReference type="SUPFAM" id="SSF54236">
    <property type="entry name" value="Ubiquitin-like"/>
    <property type="match status" value="1"/>
</dbReference>
<comment type="caution">
    <text evidence="6">The sequence shown here is derived from an EMBL/GenBank/DDBJ whole genome shotgun (WGS) entry which is preliminary data.</text>
</comment>
<feature type="compositionally biased region" description="Acidic residues" evidence="1">
    <location>
        <begin position="606"/>
        <end position="616"/>
    </location>
</feature>
<dbReference type="PROSITE" id="PS50030">
    <property type="entry name" value="UBA"/>
    <property type="match status" value="1"/>
</dbReference>
<dbReference type="InterPro" id="IPR009060">
    <property type="entry name" value="UBA-like_sf"/>
</dbReference>
<feature type="domain" description="Ubiquitin-like" evidence="3">
    <location>
        <begin position="1"/>
        <end position="86"/>
    </location>
</feature>
<name>A0AA88GEV3_NAELO</name>
<dbReference type="PROSITE" id="PS50053">
    <property type="entry name" value="UBIQUITIN_2"/>
    <property type="match status" value="1"/>
</dbReference>
<feature type="domain" description="CUE" evidence="4">
    <location>
        <begin position="424"/>
        <end position="466"/>
    </location>
</feature>
<dbReference type="InterPro" id="IPR029071">
    <property type="entry name" value="Ubiquitin-like_domsf"/>
</dbReference>
<gene>
    <name evidence="6" type="ORF">C9374_011783</name>
    <name evidence="5" type="ORF">C9374_014748</name>
</gene>
<feature type="region of interest" description="Disordered" evidence="1">
    <location>
        <begin position="557"/>
        <end position="625"/>
    </location>
</feature>
<evidence type="ECO:0008006" key="8">
    <source>
        <dbReference type="Google" id="ProtNLM"/>
    </source>
</evidence>
<feature type="compositionally biased region" description="Acidic residues" evidence="1">
    <location>
        <begin position="581"/>
        <end position="590"/>
    </location>
</feature>
<dbReference type="CDD" id="cd14279">
    <property type="entry name" value="CUE"/>
    <property type="match status" value="1"/>
</dbReference>
<evidence type="ECO:0000313" key="6">
    <source>
        <dbReference type="EMBL" id="KAG2373898.1"/>
    </source>
</evidence>
<evidence type="ECO:0000313" key="5">
    <source>
        <dbReference type="EMBL" id="KAG2370609.1"/>
    </source>
</evidence>
<dbReference type="GO" id="GO:0043130">
    <property type="term" value="F:ubiquitin binding"/>
    <property type="evidence" value="ECO:0007669"/>
    <property type="project" value="InterPro"/>
</dbReference>
<dbReference type="SMART" id="SM00165">
    <property type="entry name" value="UBA"/>
    <property type="match status" value="1"/>
</dbReference>
<dbReference type="InterPro" id="IPR003892">
    <property type="entry name" value="CUE"/>
</dbReference>
<dbReference type="PANTHER" id="PTHR12948:SF3">
    <property type="entry name" value="NEDD8 ULTIMATE BUSTER 1"/>
    <property type="match status" value="1"/>
</dbReference>
<feature type="compositionally biased region" description="Low complexity" evidence="1">
    <location>
        <begin position="560"/>
        <end position="574"/>
    </location>
</feature>
<dbReference type="GeneID" id="68104237"/>
<feature type="compositionally biased region" description="Low complexity" evidence="1">
    <location>
        <begin position="126"/>
        <end position="153"/>
    </location>
</feature>
<evidence type="ECO:0000259" key="2">
    <source>
        <dbReference type="PROSITE" id="PS50030"/>
    </source>
</evidence>
<accession>A0AA88GEV3</accession>
<dbReference type="CDD" id="cd14291">
    <property type="entry name" value="UBA1_NUB1_like"/>
    <property type="match status" value="1"/>
</dbReference>
<dbReference type="EMBL" id="PYSW02000050">
    <property type="protein sequence ID" value="KAG2373898.1"/>
    <property type="molecule type" value="Genomic_DNA"/>
</dbReference>
<dbReference type="PROSITE" id="PS51140">
    <property type="entry name" value="CUE"/>
    <property type="match status" value="1"/>
</dbReference>
<dbReference type="EMBL" id="PYSW02000096">
    <property type="protein sequence ID" value="KAG2370609.1"/>
    <property type="molecule type" value="Genomic_DNA"/>
</dbReference>
<feature type="compositionally biased region" description="Low complexity" evidence="1">
    <location>
        <begin position="103"/>
        <end position="116"/>
    </location>
</feature>
<evidence type="ECO:0000259" key="3">
    <source>
        <dbReference type="PROSITE" id="PS50053"/>
    </source>
</evidence>
<dbReference type="InterPro" id="IPR000626">
    <property type="entry name" value="Ubiquitin-like_dom"/>
</dbReference>
<dbReference type="Gene3D" id="1.10.8.10">
    <property type="entry name" value="DNA helicase RuvA subunit, C-terminal domain"/>
    <property type="match status" value="1"/>
</dbReference>
<dbReference type="AlphaFoldDB" id="A0AA88GEV3"/>
<reference evidence="6 7" key="1">
    <citation type="journal article" date="2018" name="BMC Genomics">
        <title>The genome of Naegleria lovaniensis, the basis for a comparative approach to unravel pathogenicity factors of the human pathogenic amoeba N. fowleri.</title>
        <authorList>
            <person name="Liechti N."/>
            <person name="Schurch N."/>
            <person name="Bruggmann R."/>
            <person name="Wittwer M."/>
        </authorList>
    </citation>
    <scope>NUCLEOTIDE SEQUENCE [LARGE SCALE GENOMIC DNA]</scope>
    <source>
        <strain evidence="6 7">ATCC 30569</strain>
    </source>
</reference>
<dbReference type="InterPro" id="IPR015940">
    <property type="entry name" value="UBA"/>
</dbReference>
<dbReference type="Pfam" id="PF00627">
    <property type="entry name" value="UBA"/>
    <property type="match status" value="1"/>
</dbReference>
<keyword evidence="7" id="KW-1185">Reference proteome</keyword>
<dbReference type="GO" id="GO:2000058">
    <property type="term" value="P:regulation of ubiquitin-dependent protein catabolic process"/>
    <property type="evidence" value="ECO:0007669"/>
    <property type="project" value="TreeGrafter"/>
</dbReference>
<feature type="compositionally biased region" description="Polar residues" evidence="1">
    <location>
        <begin position="87"/>
        <end position="102"/>
    </location>
</feature>
<dbReference type="PANTHER" id="PTHR12948">
    <property type="entry name" value="NEDD8 ULTIMATE BUSTER-1 BS4 PROTEIN"/>
    <property type="match status" value="1"/>
</dbReference>
<dbReference type="Proteomes" id="UP000816034">
    <property type="component" value="Unassembled WGS sequence"/>
</dbReference>
<sequence length="667" mass="75072">MDITVKETKSKWTHTFPAVDLSITVLEFRQLILDTHNHGASSEKWNLSDLTLLSGGKFLKNDSESLADAKIKNSLLIYLKASEGNNSSTNVNISSPTNLHHQTTSTTTSPTVVSSPHQQQPTSPNSGSKPSTLTTTTTSPVTSPSLPSSSSGGNPHHHAQISRLEKVRQAALEMAKRANGGDSQYEQYHFVLEDQNGKKVHLPEWEREALVMGMILQKKSEEYLKKKQFENAFDCLKVADESFRKLSPQLLSIVDNYATLLIDYVWCMYKLQDPSMLFDAIQRLQLAEKILKQAHGENLERLLNLQQGRFSQRALYAKLSLLKGIICTEIGDKENAKVYLQQSQNDYNKLRIDPTLVDQLVNMGFSTDEARKALRNCDGNVEMALSYILEKREIAKQKRMEEMERKQQRKKQLVYGKTKNGKLVDMKLLQALSKVFPHVDTEVVVEALIQSNNDELVSTQLLCNEQTLEDLSFQAEKRVHRRVVDYNLVHKLCMLGFPLENVAFALKKAASQSSPTTLEQIAVDLLVNGKAIPRIPSDDLNSLASFIIKKSTENTILAQPPTSTTSNDNNPNTNLESQDSMFDEGEDEDTNHDTIFDQPQGQEAGTTDDDQSEEEEPRTPLDNVFNETMEDIIDEEIVNTFYSKDDESNLLSDEIQALELYLSKLAQ</sequence>
<feature type="domain" description="UBA" evidence="2">
    <location>
        <begin position="351"/>
        <end position="391"/>
    </location>
</feature>
<proteinExistence type="predicted"/>
<protein>
    <recommendedName>
        <fullName evidence="8">UBA domain-containing protein</fullName>
    </recommendedName>
</protein>
<reference evidence="6" key="2">
    <citation type="submission" date="2020-04" db="EMBL/GenBank/DDBJ databases">
        <authorList>
            <person name="Liechti N."/>
            <person name="Schuerch N."/>
            <person name="Bruggmann R."/>
            <person name="Wittwer M."/>
        </authorList>
    </citation>
    <scope>NUCLEOTIDE SEQUENCE</scope>
    <source>
        <strain evidence="6">ATCC 30569</strain>
    </source>
</reference>
<evidence type="ECO:0000313" key="7">
    <source>
        <dbReference type="Proteomes" id="UP000816034"/>
    </source>
</evidence>
<evidence type="ECO:0000259" key="4">
    <source>
        <dbReference type="PROSITE" id="PS51140"/>
    </source>
</evidence>